<keyword evidence="2" id="KW-0784">Thiamine biosynthesis</keyword>
<proteinExistence type="predicted"/>
<dbReference type="GO" id="GO:0004789">
    <property type="term" value="F:thiamine-phosphate diphosphorylase activity"/>
    <property type="evidence" value="ECO:0007669"/>
    <property type="project" value="TreeGrafter"/>
</dbReference>
<feature type="non-terminal residue" evidence="4">
    <location>
        <position position="77"/>
    </location>
</feature>
<dbReference type="PANTHER" id="PTHR20857">
    <property type="entry name" value="THIAMINE-PHOSPHATE PYROPHOSPHORYLASE"/>
    <property type="match status" value="1"/>
</dbReference>
<feature type="domain" description="Thiamine phosphate synthase/TenI" evidence="3">
    <location>
        <begin position="2"/>
        <end position="63"/>
    </location>
</feature>
<reference evidence="4 5" key="1">
    <citation type="submission" date="2017-07" db="EMBL/GenBank/DDBJ databases">
        <title>Draft Genome Sequences of Select Purple Nonsulfur Bacteria.</title>
        <authorList>
            <person name="Lasarre B."/>
            <person name="Mckinlay J.B."/>
        </authorList>
    </citation>
    <scope>NUCLEOTIDE SEQUENCE [LARGE SCALE GENOMIC DNA]</scope>
    <source>
        <strain evidence="4 5">DSM 5909</strain>
    </source>
</reference>
<keyword evidence="5" id="KW-1185">Reference proteome</keyword>
<organism evidence="4 5">
    <name type="scientific">Rhodoplanes roseus</name>
    <dbReference type="NCBI Taxonomy" id="29409"/>
    <lineage>
        <taxon>Bacteria</taxon>
        <taxon>Pseudomonadati</taxon>
        <taxon>Pseudomonadota</taxon>
        <taxon>Alphaproteobacteria</taxon>
        <taxon>Hyphomicrobiales</taxon>
        <taxon>Nitrobacteraceae</taxon>
        <taxon>Rhodoplanes</taxon>
    </lineage>
</organism>
<dbReference type="Pfam" id="PF02581">
    <property type="entry name" value="TMP-TENI"/>
    <property type="match status" value="1"/>
</dbReference>
<dbReference type="PANTHER" id="PTHR20857:SF15">
    <property type="entry name" value="THIAMINE-PHOSPHATE SYNTHASE"/>
    <property type="match status" value="1"/>
</dbReference>
<dbReference type="CDD" id="cd00564">
    <property type="entry name" value="TMP_TenI"/>
    <property type="match status" value="1"/>
</dbReference>
<accession>A0A327K512</accession>
<evidence type="ECO:0000313" key="4">
    <source>
        <dbReference type="EMBL" id="RAI32966.1"/>
    </source>
</evidence>
<dbReference type="GO" id="GO:0009228">
    <property type="term" value="P:thiamine biosynthetic process"/>
    <property type="evidence" value="ECO:0007669"/>
    <property type="project" value="UniProtKB-KW"/>
</dbReference>
<dbReference type="AlphaFoldDB" id="A0A327K512"/>
<dbReference type="Proteomes" id="UP000249130">
    <property type="component" value="Unassembled WGS sequence"/>
</dbReference>
<comment type="caution">
    <text evidence="4">The sequence shown here is derived from an EMBL/GenBank/DDBJ whole genome shotgun (WGS) entry which is preliminary data.</text>
</comment>
<gene>
    <name evidence="4" type="ORF">CH341_31980</name>
</gene>
<dbReference type="EMBL" id="NPEX01000749">
    <property type="protein sequence ID" value="RAI32966.1"/>
    <property type="molecule type" value="Genomic_DNA"/>
</dbReference>
<dbReference type="InterPro" id="IPR036206">
    <property type="entry name" value="ThiamineP_synth_sf"/>
</dbReference>
<dbReference type="InterPro" id="IPR013785">
    <property type="entry name" value="Aldolase_TIM"/>
</dbReference>
<comment type="pathway">
    <text evidence="1">Cofactor biosynthesis; thiamine diphosphate biosynthesis.</text>
</comment>
<dbReference type="SUPFAM" id="SSF51391">
    <property type="entry name" value="Thiamin phosphate synthase"/>
    <property type="match status" value="1"/>
</dbReference>
<protein>
    <submittedName>
        <fullName evidence="4">Thiamine phosphate synthase</fullName>
    </submittedName>
</protein>
<evidence type="ECO:0000256" key="2">
    <source>
        <dbReference type="ARBA" id="ARBA00022977"/>
    </source>
</evidence>
<sequence length="77" mass="7080">MGVGPVYTTATKANSGAAIGLEGLAAVTRAVGLRSVAIGGIGASNAAACIAAGAEGVAVVSAIMGADDPQAAAQALL</sequence>
<dbReference type="GO" id="GO:0005737">
    <property type="term" value="C:cytoplasm"/>
    <property type="evidence" value="ECO:0007669"/>
    <property type="project" value="TreeGrafter"/>
</dbReference>
<name>A0A327K512_9BRAD</name>
<evidence type="ECO:0000313" key="5">
    <source>
        <dbReference type="Proteomes" id="UP000249130"/>
    </source>
</evidence>
<evidence type="ECO:0000259" key="3">
    <source>
        <dbReference type="Pfam" id="PF02581"/>
    </source>
</evidence>
<dbReference type="InterPro" id="IPR022998">
    <property type="entry name" value="ThiamineP_synth_TenI"/>
</dbReference>
<evidence type="ECO:0000256" key="1">
    <source>
        <dbReference type="ARBA" id="ARBA00004948"/>
    </source>
</evidence>
<dbReference type="Gene3D" id="3.20.20.70">
    <property type="entry name" value="Aldolase class I"/>
    <property type="match status" value="1"/>
</dbReference>